<dbReference type="SUPFAM" id="SSF53098">
    <property type="entry name" value="Ribonuclease H-like"/>
    <property type="match status" value="1"/>
</dbReference>
<evidence type="ECO:0000256" key="13">
    <source>
        <dbReference type="ARBA" id="ARBA00023172"/>
    </source>
</evidence>
<comment type="catalytic activity">
    <reaction evidence="15">
        <text>DNA(n) + a 2'-deoxyribonucleoside 5'-triphosphate = DNA(n+1) + diphosphate</text>
        <dbReference type="Rhea" id="RHEA:22508"/>
        <dbReference type="Rhea" id="RHEA-COMP:17339"/>
        <dbReference type="Rhea" id="RHEA-COMP:17340"/>
        <dbReference type="ChEBI" id="CHEBI:33019"/>
        <dbReference type="ChEBI" id="CHEBI:61560"/>
        <dbReference type="ChEBI" id="CHEBI:173112"/>
        <dbReference type="EC" id="2.7.7.7"/>
    </reaction>
</comment>
<feature type="domain" description="Integrase catalytic" evidence="17">
    <location>
        <begin position="1"/>
        <end position="106"/>
    </location>
</feature>
<evidence type="ECO:0000256" key="6">
    <source>
        <dbReference type="ARBA" id="ARBA00022801"/>
    </source>
</evidence>
<dbReference type="PROSITE" id="PS50994">
    <property type="entry name" value="INTEGRASE"/>
    <property type="match status" value="1"/>
</dbReference>
<organism evidence="18 19">
    <name type="scientific">Pyrenophora tritici-repentis</name>
    <dbReference type="NCBI Taxonomy" id="45151"/>
    <lineage>
        <taxon>Eukaryota</taxon>
        <taxon>Fungi</taxon>
        <taxon>Dikarya</taxon>
        <taxon>Ascomycota</taxon>
        <taxon>Pezizomycotina</taxon>
        <taxon>Dothideomycetes</taxon>
        <taxon>Pleosporomycetidae</taxon>
        <taxon>Pleosporales</taxon>
        <taxon>Pleosporineae</taxon>
        <taxon>Pleosporaceae</taxon>
        <taxon>Pyrenophora</taxon>
    </lineage>
</organism>
<feature type="compositionally biased region" description="Basic and acidic residues" evidence="16">
    <location>
        <begin position="262"/>
        <end position="276"/>
    </location>
</feature>
<keyword evidence="6" id="KW-0378">Hydrolase</keyword>
<dbReference type="GO" id="GO:0003887">
    <property type="term" value="F:DNA-directed DNA polymerase activity"/>
    <property type="evidence" value="ECO:0007669"/>
    <property type="project" value="UniProtKB-KW"/>
</dbReference>
<dbReference type="InterPro" id="IPR036397">
    <property type="entry name" value="RNaseH_sf"/>
</dbReference>
<dbReference type="GO" id="GO:0006310">
    <property type="term" value="P:DNA recombination"/>
    <property type="evidence" value="ECO:0007669"/>
    <property type="project" value="UniProtKB-KW"/>
</dbReference>
<dbReference type="GO" id="GO:0003677">
    <property type="term" value="F:DNA binding"/>
    <property type="evidence" value="ECO:0007669"/>
    <property type="project" value="UniProtKB-KW"/>
</dbReference>
<protein>
    <recommendedName>
        <fullName evidence="17">Integrase catalytic domain-containing protein</fullName>
    </recommendedName>
</protein>
<sequence length="311" mass="34732">MSQLNFGAVVVVVKLDNERGYGELLHVLKDLGIIVEPRAEYTEEQNGLSEQAGKMIVIRARAVRIDGRLPMELSNECCLVAVYLLNRTPVESLGWKTPYEVVRGQKPSAAHLNVVGARAYVLNNKLKRGEKLESRALIGQLDESLGRVLRTRDVVFMSNDGTEPVYPDRQTLREVVTILDVPEPLEETDQEIELLLQSAQRDWSGPSRSDQAARTDQAKDTSRALPTPRSTPETTTQHEPEPESEIVEMPRGWEPIPAEAEAPDRRLNNAPRREEISGQVSLDDEEKWVISGDTLVGESRGVSETPFGGFW</sequence>
<evidence type="ECO:0000256" key="5">
    <source>
        <dbReference type="ARBA" id="ARBA00022759"/>
    </source>
</evidence>
<keyword evidence="13" id="KW-0233">DNA recombination</keyword>
<evidence type="ECO:0000256" key="8">
    <source>
        <dbReference type="ARBA" id="ARBA00022884"/>
    </source>
</evidence>
<keyword evidence="5" id="KW-0255">Endonuclease</keyword>
<proteinExistence type="predicted"/>
<evidence type="ECO:0000256" key="16">
    <source>
        <dbReference type="SAM" id="MobiDB-lite"/>
    </source>
</evidence>
<evidence type="ECO:0000256" key="14">
    <source>
        <dbReference type="ARBA" id="ARBA00048173"/>
    </source>
</evidence>
<name>A0A922N1G8_9PLEO</name>
<dbReference type="PANTHER" id="PTHR42648">
    <property type="entry name" value="TRANSPOSASE, PUTATIVE-RELATED"/>
    <property type="match status" value="1"/>
</dbReference>
<keyword evidence="10" id="KW-0695">RNA-directed DNA polymerase</keyword>
<evidence type="ECO:0000313" key="19">
    <source>
        <dbReference type="Proteomes" id="UP000249757"/>
    </source>
</evidence>
<evidence type="ECO:0000256" key="11">
    <source>
        <dbReference type="ARBA" id="ARBA00022932"/>
    </source>
</evidence>
<dbReference type="Gene3D" id="3.30.420.10">
    <property type="entry name" value="Ribonuclease H-like superfamily/Ribonuclease H"/>
    <property type="match status" value="1"/>
</dbReference>
<evidence type="ECO:0000256" key="15">
    <source>
        <dbReference type="ARBA" id="ARBA00049244"/>
    </source>
</evidence>
<evidence type="ECO:0000256" key="4">
    <source>
        <dbReference type="ARBA" id="ARBA00022723"/>
    </source>
</evidence>
<evidence type="ECO:0000259" key="17">
    <source>
        <dbReference type="PROSITE" id="PS50994"/>
    </source>
</evidence>
<keyword evidence="7" id="KW-0460">Magnesium</keyword>
<keyword evidence="8" id="KW-0694">RNA-binding</keyword>
<dbReference type="GO" id="GO:0005634">
    <property type="term" value="C:nucleus"/>
    <property type="evidence" value="ECO:0007669"/>
    <property type="project" value="UniProtKB-ARBA"/>
</dbReference>
<evidence type="ECO:0000256" key="3">
    <source>
        <dbReference type="ARBA" id="ARBA00022722"/>
    </source>
</evidence>
<dbReference type="GO" id="GO:0046872">
    <property type="term" value="F:metal ion binding"/>
    <property type="evidence" value="ECO:0007669"/>
    <property type="project" value="UniProtKB-KW"/>
</dbReference>
<dbReference type="GO" id="GO:0016787">
    <property type="term" value="F:hydrolase activity"/>
    <property type="evidence" value="ECO:0007669"/>
    <property type="project" value="UniProtKB-KW"/>
</dbReference>
<dbReference type="PANTHER" id="PTHR42648:SF11">
    <property type="entry name" value="TRANSPOSON TY4-P GAG-POL POLYPROTEIN"/>
    <property type="match status" value="1"/>
</dbReference>
<keyword evidence="12" id="KW-0238">DNA-binding</keyword>
<evidence type="ECO:0000256" key="9">
    <source>
        <dbReference type="ARBA" id="ARBA00022908"/>
    </source>
</evidence>
<comment type="caution">
    <text evidence="18">The sequence shown here is derived from an EMBL/GenBank/DDBJ whole genome shotgun (WGS) entry which is preliminary data.</text>
</comment>
<dbReference type="InterPro" id="IPR012337">
    <property type="entry name" value="RNaseH-like_sf"/>
</dbReference>
<evidence type="ECO:0000256" key="2">
    <source>
        <dbReference type="ARBA" id="ARBA00022695"/>
    </source>
</evidence>
<keyword evidence="9" id="KW-0229">DNA integration</keyword>
<evidence type="ECO:0000256" key="1">
    <source>
        <dbReference type="ARBA" id="ARBA00022578"/>
    </source>
</evidence>
<dbReference type="GO" id="GO:0032196">
    <property type="term" value="P:transposition"/>
    <property type="evidence" value="ECO:0007669"/>
    <property type="project" value="UniProtKB-KW"/>
</dbReference>
<feature type="compositionally biased region" description="Polar residues" evidence="16">
    <location>
        <begin position="199"/>
        <end position="210"/>
    </location>
</feature>
<dbReference type="InterPro" id="IPR001584">
    <property type="entry name" value="Integrase_cat-core"/>
</dbReference>
<feature type="region of interest" description="Disordered" evidence="16">
    <location>
        <begin position="199"/>
        <end position="280"/>
    </location>
</feature>
<evidence type="ECO:0000256" key="12">
    <source>
        <dbReference type="ARBA" id="ARBA00023125"/>
    </source>
</evidence>
<dbReference type="GO" id="GO:0004519">
    <property type="term" value="F:endonuclease activity"/>
    <property type="evidence" value="ECO:0007669"/>
    <property type="project" value="UniProtKB-KW"/>
</dbReference>
<keyword evidence="4" id="KW-0479">Metal-binding</keyword>
<dbReference type="GO" id="GO:0015074">
    <property type="term" value="P:DNA integration"/>
    <property type="evidence" value="ECO:0007669"/>
    <property type="project" value="UniProtKB-KW"/>
</dbReference>
<keyword evidence="3" id="KW-0540">Nuclease</keyword>
<feature type="compositionally biased region" description="Basic and acidic residues" evidence="16">
    <location>
        <begin position="211"/>
        <end position="222"/>
    </location>
</feature>
<dbReference type="GO" id="GO:0003723">
    <property type="term" value="F:RNA binding"/>
    <property type="evidence" value="ECO:0007669"/>
    <property type="project" value="UniProtKB-KW"/>
</dbReference>
<accession>A0A922N1G8</accession>
<keyword evidence="11" id="KW-0239">DNA-directed DNA polymerase</keyword>
<evidence type="ECO:0000256" key="7">
    <source>
        <dbReference type="ARBA" id="ARBA00022842"/>
    </source>
</evidence>
<evidence type="ECO:0000313" key="18">
    <source>
        <dbReference type="EMBL" id="KAI1507678.1"/>
    </source>
</evidence>
<keyword evidence="2" id="KW-0548">Nucleotidyltransferase</keyword>
<dbReference type="Proteomes" id="UP000249757">
    <property type="component" value="Unassembled WGS sequence"/>
</dbReference>
<dbReference type="InterPro" id="IPR039537">
    <property type="entry name" value="Retrotran_Ty1/copia-like"/>
</dbReference>
<dbReference type="EMBL" id="NRDI02000035">
    <property type="protein sequence ID" value="KAI1507678.1"/>
    <property type="molecule type" value="Genomic_DNA"/>
</dbReference>
<keyword evidence="1" id="KW-0815">Transposition</keyword>
<keyword evidence="19" id="KW-1185">Reference proteome</keyword>
<evidence type="ECO:0000256" key="10">
    <source>
        <dbReference type="ARBA" id="ARBA00022918"/>
    </source>
</evidence>
<comment type="catalytic activity">
    <reaction evidence="14">
        <text>DNA(n) + a 2'-deoxyribonucleoside 5'-triphosphate = DNA(n+1) + diphosphate</text>
        <dbReference type="Rhea" id="RHEA:22508"/>
        <dbReference type="Rhea" id="RHEA-COMP:17339"/>
        <dbReference type="Rhea" id="RHEA-COMP:17340"/>
        <dbReference type="ChEBI" id="CHEBI:33019"/>
        <dbReference type="ChEBI" id="CHEBI:61560"/>
        <dbReference type="ChEBI" id="CHEBI:173112"/>
        <dbReference type="EC" id="2.7.7.49"/>
    </reaction>
</comment>
<dbReference type="GO" id="GO:0003964">
    <property type="term" value="F:RNA-directed DNA polymerase activity"/>
    <property type="evidence" value="ECO:0007669"/>
    <property type="project" value="UniProtKB-KW"/>
</dbReference>
<gene>
    <name evidence="18" type="ORF">Ptr86124_013395</name>
</gene>
<reference evidence="19" key="1">
    <citation type="journal article" date="2022" name="Microb. Genom.">
        <title>A global pangenome for the wheat fungal pathogen Pyrenophora tritici-repentis and prediction of effector protein structural homology.</title>
        <authorList>
            <person name="Moolhuijzen P.M."/>
            <person name="See P.T."/>
            <person name="Shi G."/>
            <person name="Powell H.R."/>
            <person name="Cockram J."/>
            <person name="Jorgensen L.N."/>
            <person name="Benslimane H."/>
            <person name="Strelkov S.E."/>
            <person name="Turner J."/>
            <person name="Liu Z."/>
            <person name="Moffat C.S."/>
        </authorList>
    </citation>
    <scope>NUCLEOTIDE SEQUENCE [LARGE SCALE GENOMIC DNA]</scope>
</reference>
<keyword evidence="11" id="KW-0808">Transferase</keyword>
<dbReference type="AlphaFoldDB" id="A0A922N1G8"/>